<protein>
    <submittedName>
        <fullName evidence="3">Uncharacterized protein</fullName>
    </submittedName>
</protein>
<evidence type="ECO:0000313" key="4">
    <source>
        <dbReference type="Proteomes" id="UP001437256"/>
    </source>
</evidence>
<proteinExistence type="predicted"/>
<feature type="region of interest" description="Disordered" evidence="1">
    <location>
        <begin position="197"/>
        <end position="256"/>
    </location>
</feature>
<evidence type="ECO:0000256" key="1">
    <source>
        <dbReference type="SAM" id="MobiDB-lite"/>
    </source>
</evidence>
<sequence>MKNNSLKAADHGHDARGTPDLILLLFTSIDGLCCIVWVLYRDGSRIFARCCACEHETDCTKREIQHCKEHERTSTHTQKLLDRQLADPTQPLLNALDQVETRSCSESSASPYIIPEIQRNLIDQGTLALLASLNAQFTPESPSSDNSPSVSSFTHGLSEHWIEQNTFGVYEDVPEPHNFAETDAEAIYNLTQTLLGMNEHSPLPEDSDTDSDSESTVTESESEDPNYFDHLQQHEEEEELGISVDESEPAADPGFK</sequence>
<keyword evidence="2" id="KW-1133">Transmembrane helix</keyword>
<keyword evidence="2" id="KW-0472">Membrane</keyword>
<accession>A0ABR2ZDC2</accession>
<evidence type="ECO:0000313" key="3">
    <source>
        <dbReference type="EMBL" id="KAL0058919.1"/>
    </source>
</evidence>
<name>A0ABR2ZDC2_9AGAR</name>
<keyword evidence="4" id="KW-1185">Reference proteome</keyword>
<organism evidence="3 4">
    <name type="scientific">Marasmius tenuissimus</name>
    <dbReference type="NCBI Taxonomy" id="585030"/>
    <lineage>
        <taxon>Eukaryota</taxon>
        <taxon>Fungi</taxon>
        <taxon>Dikarya</taxon>
        <taxon>Basidiomycota</taxon>
        <taxon>Agaricomycotina</taxon>
        <taxon>Agaricomycetes</taxon>
        <taxon>Agaricomycetidae</taxon>
        <taxon>Agaricales</taxon>
        <taxon>Marasmiineae</taxon>
        <taxon>Marasmiaceae</taxon>
        <taxon>Marasmius</taxon>
    </lineage>
</organism>
<reference evidence="3 4" key="1">
    <citation type="submission" date="2024-05" db="EMBL/GenBank/DDBJ databases">
        <title>A draft genome resource for the thread blight pathogen Marasmius tenuissimus strain MS-2.</title>
        <authorList>
            <person name="Yulfo-Soto G.E."/>
            <person name="Baruah I.K."/>
            <person name="Amoako-Attah I."/>
            <person name="Bukari Y."/>
            <person name="Meinhardt L.W."/>
            <person name="Bailey B.A."/>
            <person name="Cohen S.P."/>
        </authorList>
    </citation>
    <scope>NUCLEOTIDE SEQUENCE [LARGE SCALE GENOMIC DNA]</scope>
    <source>
        <strain evidence="3 4">MS-2</strain>
    </source>
</reference>
<comment type="caution">
    <text evidence="3">The sequence shown here is derived from an EMBL/GenBank/DDBJ whole genome shotgun (WGS) entry which is preliminary data.</text>
</comment>
<gene>
    <name evidence="3" type="ORF">AAF712_014362</name>
</gene>
<dbReference type="EMBL" id="JBBXMP010000262">
    <property type="protein sequence ID" value="KAL0058919.1"/>
    <property type="molecule type" value="Genomic_DNA"/>
</dbReference>
<keyword evidence="2" id="KW-0812">Transmembrane</keyword>
<evidence type="ECO:0000256" key="2">
    <source>
        <dbReference type="SAM" id="Phobius"/>
    </source>
</evidence>
<feature type="compositionally biased region" description="Acidic residues" evidence="1">
    <location>
        <begin position="235"/>
        <end position="249"/>
    </location>
</feature>
<dbReference type="Proteomes" id="UP001437256">
    <property type="component" value="Unassembled WGS sequence"/>
</dbReference>
<feature type="transmembrane region" description="Helical" evidence="2">
    <location>
        <begin position="21"/>
        <end position="40"/>
    </location>
</feature>